<organism evidence="2 3">
    <name type="scientific">Rhodococcoides kyotonense</name>
    <dbReference type="NCBI Taxonomy" id="398843"/>
    <lineage>
        <taxon>Bacteria</taxon>
        <taxon>Bacillati</taxon>
        <taxon>Actinomycetota</taxon>
        <taxon>Actinomycetes</taxon>
        <taxon>Mycobacteriales</taxon>
        <taxon>Nocardiaceae</taxon>
        <taxon>Rhodococcoides</taxon>
    </lineage>
</organism>
<evidence type="ECO:0000259" key="1">
    <source>
        <dbReference type="Pfam" id="PF25199"/>
    </source>
</evidence>
<protein>
    <recommendedName>
        <fullName evidence="1">Novel STAND NTPase 5 domain-containing protein</fullName>
    </recommendedName>
</protein>
<dbReference type="EMBL" id="LVHI01000037">
    <property type="protein sequence ID" value="OAK51743.1"/>
    <property type="molecule type" value="Genomic_DNA"/>
</dbReference>
<keyword evidence="3" id="KW-1185">Reference proteome</keyword>
<dbReference type="AlphaFoldDB" id="A0A177Y8C8"/>
<dbReference type="Pfam" id="PF13289">
    <property type="entry name" value="SIR2_2"/>
    <property type="match status" value="1"/>
</dbReference>
<dbReference type="InterPro" id="IPR057574">
    <property type="entry name" value="nSTAND_NTPase5_dom"/>
</dbReference>
<proteinExistence type="predicted"/>
<gene>
    <name evidence="2" type="ORF">A3K89_10740</name>
</gene>
<name>A0A177Y8C8_9NOCA</name>
<evidence type="ECO:0000313" key="3">
    <source>
        <dbReference type="Proteomes" id="UP000077519"/>
    </source>
</evidence>
<dbReference type="Proteomes" id="UP000077519">
    <property type="component" value="Unassembled WGS sequence"/>
</dbReference>
<feature type="domain" description="Novel STAND NTPase 5" evidence="1">
    <location>
        <begin position="343"/>
        <end position="487"/>
    </location>
</feature>
<accession>A0A177Y8C8</accession>
<comment type="caution">
    <text evidence="2">The sequence shown here is derived from an EMBL/GenBank/DDBJ whole genome shotgun (WGS) entry which is preliminary data.</text>
</comment>
<reference evidence="2 3" key="1">
    <citation type="submission" date="2016-03" db="EMBL/GenBank/DDBJ databases">
        <title>Genome sequence of Rhodococcus kyotonensis KB10.</title>
        <authorList>
            <person name="Jeong H."/>
            <person name="Hong C.E."/>
            <person name="Jo S.H."/>
            <person name="Park J.M."/>
        </authorList>
    </citation>
    <scope>NUCLEOTIDE SEQUENCE [LARGE SCALE GENOMIC DNA]</scope>
    <source>
        <strain evidence="2 3">KB10</strain>
    </source>
</reference>
<evidence type="ECO:0000313" key="2">
    <source>
        <dbReference type="EMBL" id="OAK51743.1"/>
    </source>
</evidence>
<sequence length="915" mass="100108">MDFEYPDVVDLTARLSAVAQQDDQKLVIILGSGLSVEFMPGVEDLTLRFRNMLSTAGRARFDERVTPLIGTGLGYQNAAAILKNQMGDKAVQRVIRESVLDCCTSISREEKSRAINDIGFAKLIERDHDWKIPQATARFAEFYAGLPDLVRGPIVTTNFDPFIEIALRQIGVSAEAVPISFDTVPNAEQLSEKTACQILHIHGFWRSNVSLNTISQLTRARPAVSRLVRNMFQNALILAVGYGGWRDAFMSSLEECIKEDDLYDSELCWAAYDADPTKSLDNEILGSLDGRSGFTLYVGIDALELFSGAIADSGTNGEPLVGPPGYFRLPVKIDGNADDNRLTFADGGQPQWKDAVFEEWPLLESGQELLGELRKVLESGGGGGAVAIGPMGEGKSIALKQVALQAASLFEEEWTFFWREAGAPQLTAEWISEARQRYGKICLCVDDADLVADSIGSSRRAWAGTGSGVAFLLASQDRLWWPRAASVHTELEVVIFHGLKDSDAHAIASSWVEKGLLGQIEEDAKNQVVSRYSTRLQASASSLDGVADDTLMGAVLDVRFTQGLRERIVDLVDKLMRIPASNEVDVTIADVFGAICLMQDMFDRNGNLSRGLSRAVINKMIPSEDLLFDAKILKILGREALISLAGNRVYARHQSIARVVVEDLRTRLRMSHICMVVAKAGAACKRDREVNLDEYRDAFLIGKLLKDEAEIRAAATGAVAGYPALLQARINYASQTRAFAAAGSFENFGTLAQNLDSFDDTSSVLRIFLNEYSQLARRNDEPQLGLGLSLLSLLDGFPYELESEQAAYGLKSLIDCSLAIRKQAGGIAKELPEVGFSLLVHVRGLAAAKVHIRVADLDSAILQSWMDCEMNRCVQYLQANAASFANEARMRLNSSQLPRSGTALLGLKRLESNVA</sequence>
<dbReference type="Pfam" id="PF25199">
    <property type="entry name" value="nSTAND_NTPase5"/>
    <property type="match status" value="1"/>
</dbReference>
<dbReference type="RefSeq" id="WP_084423935.1">
    <property type="nucleotide sequence ID" value="NZ_LVHI01000037.1"/>
</dbReference>